<dbReference type="AlphaFoldDB" id="A0A5C2HA96"/>
<organism evidence="1 2">
    <name type="scientific">Arcobacter porcinus</name>
    <dbReference type="NCBI Taxonomy" id="1935204"/>
    <lineage>
        <taxon>Bacteria</taxon>
        <taxon>Pseudomonadati</taxon>
        <taxon>Campylobacterota</taxon>
        <taxon>Epsilonproteobacteria</taxon>
        <taxon>Campylobacterales</taxon>
        <taxon>Arcobacteraceae</taxon>
        <taxon>Arcobacter</taxon>
    </lineage>
</organism>
<dbReference type="EMBL" id="CP036246">
    <property type="protein sequence ID" value="QEP39807.1"/>
    <property type="molecule type" value="Genomic_DNA"/>
</dbReference>
<evidence type="ECO:0000313" key="1">
    <source>
        <dbReference type="EMBL" id="QEP39807.1"/>
    </source>
</evidence>
<reference evidence="1 2" key="2">
    <citation type="submission" date="2019-09" db="EMBL/GenBank/DDBJ databases">
        <title>Taxonomic note: a critical rebuttal of the proposed division of the genus Arcobacter into six genera, emended descriptions of Arcobacter anaerophilus and the genus Arcobacter, and an assessment of genus-level boundaries for Epsilonproteobacteria using in silico genomic comparator tools.</title>
        <authorList>
            <person name="On S.L.W."/>
            <person name="Miller W.G."/>
            <person name="Biggs P."/>
            <person name="Cornelius A."/>
            <person name="Vandamme P."/>
        </authorList>
    </citation>
    <scope>NUCLEOTIDE SEQUENCE [LARGE SCALE GENOMIC DNA]</scope>
    <source>
        <strain evidence="1 2">CCUG 56899</strain>
    </source>
</reference>
<dbReference type="KEGG" id="apoc:APORC_0168"/>
<accession>A0A5C2HA96</accession>
<proteinExistence type="predicted"/>
<gene>
    <name evidence="1" type="ORF">APORC_0168</name>
</gene>
<reference evidence="1 2" key="1">
    <citation type="submission" date="2019-09" db="EMBL/GenBank/DDBJ databases">
        <title>Complete genome sequencing of four Arcobacter species reveals a diverse suite of mobile elements.</title>
        <authorList>
            <person name="Miller W.G."/>
            <person name="Yee E."/>
            <person name="Bono J.L."/>
        </authorList>
    </citation>
    <scope>NUCLEOTIDE SEQUENCE [LARGE SCALE GENOMIC DNA]</scope>
    <source>
        <strain evidence="1 2">CCUG 56899</strain>
    </source>
</reference>
<sequence>MLPVLPFIIGGAIGTVAGVVTKKIYDENEDEIHQALEDKIAKVDEWLDEKLVALDNYLDSLDDDMIDFVKFYDTKKSVYKDSFLSFTNYFNSLENTNLDIFDIKDMKIFETKIIDENSNQDETIIYDYTEKLESYNEVLNSILKALQNDKDENLDFTKFSDKKRALINEAYSLAKEIENICLEK</sequence>
<dbReference type="Proteomes" id="UP000322644">
    <property type="component" value="Chromosome"/>
</dbReference>
<protein>
    <submittedName>
        <fullName evidence="1">Uncharacterized protein</fullName>
    </submittedName>
</protein>
<name>A0A5C2HA96_9BACT</name>
<dbReference type="RefSeq" id="WP_066386159.1">
    <property type="nucleotide sequence ID" value="NZ_CP036246.2"/>
</dbReference>
<evidence type="ECO:0000313" key="2">
    <source>
        <dbReference type="Proteomes" id="UP000322644"/>
    </source>
</evidence>